<feature type="domain" description="N-acetyltransferase" evidence="1">
    <location>
        <begin position="60"/>
        <end position="211"/>
    </location>
</feature>
<dbReference type="SUPFAM" id="SSF55729">
    <property type="entry name" value="Acyl-CoA N-acyltransferases (Nat)"/>
    <property type="match status" value="1"/>
</dbReference>
<accession>A0A5B0L099</accession>
<dbReference type="InterPro" id="IPR000182">
    <property type="entry name" value="GNAT_dom"/>
</dbReference>
<proteinExistence type="predicted"/>
<dbReference type="Pfam" id="PF00583">
    <property type="entry name" value="Acetyltransf_1"/>
    <property type="match status" value="1"/>
</dbReference>
<dbReference type="EMBL" id="VEWN01000001">
    <property type="protein sequence ID" value="KAA1058262.1"/>
    <property type="molecule type" value="Genomic_DNA"/>
</dbReference>
<dbReference type="CDD" id="cd04301">
    <property type="entry name" value="NAT_SF"/>
    <property type="match status" value="1"/>
</dbReference>
<dbReference type="InterPro" id="IPR016181">
    <property type="entry name" value="Acyl_CoA_acyltransferase"/>
</dbReference>
<dbReference type="AlphaFoldDB" id="A0A5B0L099"/>
<reference evidence="2 3" key="1">
    <citation type="submission" date="2019-07" db="EMBL/GenBank/DDBJ databases">
        <title>Genome sequencing of the stress-tolerant strain Azospirillum brasilense Az19.</title>
        <authorList>
            <person name="Maroniche G.A."/>
            <person name="Garcia J.E."/>
            <person name="Pagnussat L."/>
            <person name="Amenta M."/>
            <person name="Creus C.M."/>
        </authorList>
    </citation>
    <scope>NUCLEOTIDE SEQUENCE [LARGE SCALE GENOMIC DNA]</scope>
    <source>
        <strain evidence="2 3">Az19</strain>
    </source>
</reference>
<dbReference type="GO" id="GO:0016747">
    <property type="term" value="F:acyltransferase activity, transferring groups other than amino-acyl groups"/>
    <property type="evidence" value="ECO:0007669"/>
    <property type="project" value="InterPro"/>
</dbReference>
<gene>
    <name evidence="2" type="ORF">FH063_000462</name>
</gene>
<evidence type="ECO:0000259" key="1">
    <source>
        <dbReference type="PROSITE" id="PS51186"/>
    </source>
</evidence>
<organism evidence="2 3">
    <name type="scientific">Azospirillum argentinense</name>
    <dbReference type="NCBI Taxonomy" id="2970906"/>
    <lineage>
        <taxon>Bacteria</taxon>
        <taxon>Pseudomonadati</taxon>
        <taxon>Pseudomonadota</taxon>
        <taxon>Alphaproteobacteria</taxon>
        <taxon>Rhodospirillales</taxon>
        <taxon>Azospirillaceae</taxon>
        <taxon>Azospirillum</taxon>
    </lineage>
</organism>
<comment type="caution">
    <text evidence="2">The sequence shown here is derived from an EMBL/GenBank/DDBJ whole genome shotgun (WGS) entry which is preliminary data.</text>
</comment>
<protein>
    <recommendedName>
        <fullName evidence="1">N-acetyltransferase domain-containing protein</fullName>
    </recommendedName>
</protein>
<sequence>MLLHCNRVVPSSPGALPFGPVFSMLRRNKRGWLVQAADGEADDAKRCDVPNHQRHESPMSAIRKLLPAERGPYRAHLLRLDKADRYARFTGTVSDEVIAQHCESLDWTRTTLVGLFDRGELRGAVELCFDRLLWPGAAELAISVEKGFQGRGVGSTLVRRSLSIAANRGIRQVHLMCLSDNTRMRVLSRRFGGHMERDGGEFAITIDLPRPSQFSLALEAFEDGAGAVSAVLDGLPALLKAA</sequence>
<dbReference type="Proteomes" id="UP000325333">
    <property type="component" value="Unassembled WGS sequence"/>
</dbReference>
<dbReference type="Gene3D" id="3.40.630.30">
    <property type="match status" value="1"/>
</dbReference>
<evidence type="ECO:0000313" key="3">
    <source>
        <dbReference type="Proteomes" id="UP000325333"/>
    </source>
</evidence>
<evidence type="ECO:0000313" key="2">
    <source>
        <dbReference type="EMBL" id="KAA1058262.1"/>
    </source>
</evidence>
<name>A0A5B0L099_9PROT</name>
<dbReference type="PROSITE" id="PS51186">
    <property type="entry name" value="GNAT"/>
    <property type="match status" value="1"/>
</dbReference>